<dbReference type="Proteomes" id="UP000005933">
    <property type="component" value="Unassembled WGS sequence"/>
</dbReference>
<comment type="similarity">
    <text evidence="9">Belongs to the GSP H family.</text>
</comment>
<organism evidence="13 14">
    <name type="scientific">Ralstonia solanacearum (strain UW551)</name>
    <dbReference type="NCBI Taxonomy" id="342110"/>
    <lineage>
        <taxon>Bacteria</taxon>
        <taxon>Pseudomonadati</taxon>
        <taxon>Pseudomonadota</taxon>
        <taxon>Betaproteobacteria</taxon>
        <taxon>Burkholderiales</taxon>
        <taxon>Burkholderiaceae</taxon>
        <taxon>Ralstonia</taxon>
        <taxon>Ralstonia solanacearum species complex</taxon>
    </lineage>
</organism>
<dbReference type="InterPro" id="IPR022346">
    <property type="entry name" value="T2SS_GspH"/>
</dbReference>
<accession>A0AB33VGU7</accession>
<evidence type="ECO:0000256" key="7">
    <source>
        <dbReference type="ARBA" id="ARBA00022989"/>
    </source>
</evidence>
<proteinExistence type="inferred from homology"/>
<evidence type="ECO:0000256" key="2">
    <source>
        <dbReference type="ARBA" id="ARBA00021549"/>
    </source>
</evidence>
<dbReference type="InterPro" id="IPR012902">
    <property type="entry name" value="N_methyl_site"/>
</dbReference>
<dbReference type="GO" id="GO:0015627">
    <property type="term" value="C:type II protein secretion system complex"/>
    <property type="evidence" value="ECO:0007669"/>
    <property type="project" value="InterPro"/>
</dbReference>
<evidence type="ECO:0000256" key="6">
    <source>
        <dbReference type="ARBA" id="ARBA00022692"/>
    </source>
</evidence>
<dbReference type="InterPro" id="IPR045584">
    <property type="entry name" value="Pilin-like"/>
</dbReference>
<protein>
    <recommendedName>
        <fullName evidence="2">Type II secretion system protein H</fullName>
    </recommendedName>
    <alternativeName>
        <fullName evidence="10">General secretion pathway protein H</fullName>
    </alternativeName>
</protein>
<sequence>MPTSATGTIDRLDRLTRRSPGLLYPSVMQHRSAPHCAARMRRGFTLLELLVVVVIIGIVLGVVAVNATPNPRSQLADDAQKLARLIELAQEEAQLTARPVAWEGDAQGWRFLETTPGGWRVMTRDVLAPGHWRQPMDNVQIVAGAAAVAGAPQRLVFGREAIGLPWRVALSSRGARIDVVSDGGPRVLTEAP</sequence>
<dbReference type="PROSITE" id="PS00409">
    <property type="entry name" value="PROKAR_NTER_METHYL"/>
    <property type="match status" value="1"/>
</dbReference>
<keyword evidence="6 11" id="KW-0812">Transmembrane</keyword>
<dbReference type="Gene3D" id="3.55.40.10">
    <property type="entry name" value="minor pseudopilin epsh domain"/>
    <property type="match status" value="1"/>
</dbReference>
<gene>
    <name evidence="13" type="primary">gspH</name>
    <name evidence="13" type="ORF">RRSL_03998</name>
</gene>
<dbReference type="EMBL" id="AAKL01000007">
    <property type="protein sequence ID" value="EAP74071.1"/>
    <property type="molecule type" value="Genomic_DNA"/>
</dbReference>
<evidence type="ECO:0000256" key="4">
    <source>
        <dbReference type="ARBA" id="ARBA00022481"/>
    </source>
</evidence>
<feature type="transmembrane region" description="Helical" evidence="11">
    <location>
        <begin position="46"/>
        <end position="65"/>
    </location>
</feature>
<evidence type="ECO:0000256" key="11">
    <source>
        <dbReference type="SAM" id="Phobius"/>
    </source>
</evidence>
<evidence type="ECO:0000256" key="1">
    <source>
        <dbReference type="ARBA" id="ARBA00004377"/>
    </source>
</evidence>
<dbReference type="Pfam" id="PF12019">
    <property type="entry name" value="GspH"/>
    <property type="match status" value="1"/>
</dbReference>
<evidence type="ECO:0000256" key="10">
    <source>
        <dbReference type="ARBA" id="ARBA00030775"/>
    </source>
</evidence>
<comment type="caution">
    <text evidence="13">The sequence shown here is derived from an EMBL/GenBank/DDBJ whole genome shotgun (WGS) entry which is preliminary data.</text>
</comment>
<evidence type="ECO:0000256" key="9">
    <source>
        <dbReference type="ARBA" id="ARBA00025772"/>
    </source>
</evidence>
<dbReference type="GO" id="GO:0005886">
    <property type="term" value="C:plasma membrane"/>
    <property type="evidence" value="ECO:0007669"/>
    <property type="project" value="UniProtKB-SubCell"/>
</dbReference>
<evidence type="ECO:0000313" key="14">
    <source>
        <dbReference type="Proteomes" id="UP000005933"/>
    </source>
</evidence>
<dbReference type="NCBIfam" id="TIGR02532">
    <property type="entry name" value="IV_pilin_GFxxxE"/>
    <property type="match status" value="1"/>
</dbReference>
<dbReference type="AlphaFoldDB" id="A0AB33VGU7"/>
<name>A0AB33VGU7_RALSU</name>
<evidence type="ECO:0000313" key="13">
    <source>
        <dbReference type="EMBL" id="EAP74071.1"/>
    </source>
</evidence>
<keyword evidence="4" id="KW-0488">Methylation</keyword>
<dbReference type="SUPFAM" id="SSF54523">
    <property type="entry name" value="Pili subunits"/>
    <property type="match status" value="1"/>
</dbReference>
<evidence type="ECO:0000256" key="3">
    <source>
        <dbReference type="ARBA" id="ARBA00022475"/>
    </source>
</evidence>
<keyword evidence="8 11" id="KW-0472">Membrane</keyword>
<evidence type="ECO:0000259" key="12">
    <source>
        <dbReference type="Pfam" id="PF12019"/>
    </source>
</evidence>
<keyword evidence="5" id="KW-0997">Cell inner membrane</keyword>
<keyword evidence="3" id="KW-1003">Cell membrane</keyword>
<feature type="domain" description="General secretion pathway GspH" evidence="12">
    <location>
        <begin position="79"/>
        <end position="179"/>
    </location>
</feature>
<evidence type="ECO:0000256" key="5">
    <source>
        <dbReference type="ARBA" id="ARBA00022519"/>
    </source>
</evidence>
<reference evidence="13 14" key="1">
    <citation type="journal article" date="2006" name="Mol. Plant Microbe Interact.">
        <title>Identification of open reading frames unique to a select agent: Ralstonia solanacearum race 3 biovar 2.</title>
        <authorList>
            <person name="Gabriel D.W."/>
            <person name="Allen C."/>
            <person name="Schell M."/>
            <person name="Denny T.P."/>
            <person name="Greenberg J.T."/>
            <person name="Duan Y.P."/>
            <person name="Flores-Cruz Z."/>
            <person name="Huang Q."/>
            <person name="Clifford J.M."/>
            <person name="Presting G."/>
            <person name="Gonzalez E.T."/>
            <person name="Reddy J."/>
            <person name="Elphinstone J."/>
            <person name="Swanson J."/>
            <person name="Yao J."/>
            <person name="Mulholland V."/>
            <person name="Liu L."/>
            <person name="Farmerie W."/>
            <person name="Patnaikuni M."/>
            <person name="Balogh B."/>
            <person name="Norman D."/>
            <person name="Alvarez A."/>
            <person name="Castillo J.A."/>
            <person name="Jones J."/>
            <person name="Saddler G."/>
            <person name="Walunas T."/>
            <person name="Zhukov A."/>
            <person name="Mikhailova N."/>
        </authorList>
    </citation>
    <scope>NUCLEOTIDE SEQUENCE [LARGE SCALE GENOMIC DNA]</scope>
    <source>
        <strain evidence="13 14">UW551</strain>
    </source>
</reference>
<dbReference type="GO" id="GO:0015628">
    <property type="term" value="P:protein secretion by the type II secretion system"/>
    <property type="evidence" value="ECO:0007669"/>
    <property type="project" value="InterPro"/>
</dbReference>
<dbReference type="Pfam" id="PF07963">
    <property type="entry name" value="N_methyl"/>
    <property type="match status" value="1"/>
</dbReference>
<comment type="subcellular location">
    <subcellularLocation>
        <location evidence="1">Cell inner membrane</location>
        <topology evidence="1">Single-pass membrane protein</topology>
    </subcellularLocation>
</comment>
<evidence type="ECO:0000256" key="8">
    <source>
        <dbReference type="ARBA" id="ARBA00023136"/>
    </source>
</evidence>
<keyword evidence="7 11" id="KW-1133">Transmembrane helix</keyword>